<evidence type="ECO:0000313" key="2">
    <source>
        <dbReference type="Proteomes" id="UP000316621"/>
    </source>
</evidence>
<proteinExistence type="predicted"/>
<organism evidence="1 2">
    <name type="scientific">Papaver somniferum</name>
    <name type="common">Opium poppy</name>
    <dbReference type="NCBI Taxonomy" id="3469"/>
    <lineage>
        <taxon>Eukaryota</taxon>
        <taxon>Viridiplantae</taxon>
        <taxon>Streptophyta</taxon>
        <taxon>Embryophyta</taxon>
        <taxon>Tracheophyta</taxon>
        <taxon>Spermatophyta</taxon>
        <taxon>Magnoliopsida</taxon>
        <taxon>Ranunculales</taxon>
        <taxon>Papaveraceae</taxon>
        <taxon>Papaveroideae</taxon>
        <taxon>Papaver</taxon>
    </lineage>
</organism>
<reference evidence="1 2" key="1">
    <citation type="journal article" date="2018" name="Science">
        <title>The opium poppy genome and morphinan production.</title>
        <authorList>
            <person name="Guo L."/>
            <person name="Winzer T."/>
            <person name="Yang X."/>
            <person name="Li Y."/>
            <person name="Ning Z."/>
            <person name="He Z."/>
            <person name="Teodor R."/>
            <person name="Lu Y."/>
            <person name="Bowser T.A."/>
            <person name="Graham I.A."/>
            <person name="Ye K."/>
        </authorList>
    </citation>
    <scope>NUCLEOTIDE SEQUENCE [LARGE SCALE GENOMIC DNA]</scope>
    <source>
        <strain evidence="2">cv. HN1</strain>
        <tissue evidence="1">Leaves</tissue>
    </source>
</reference>
<dbReference type="AlphaFoldDB" id="A0A4Y7KVX0"/>
<protein>
    <submittedName>
        <fullName evidence="1">Uncharacterized protein</fullName>
    </submittedName>
</protein>
<name>A0A4Y7KVX0_PAPSO</name>
<sequence>MVILIGMGTRKWGFHRPIKPHVAPHGVVNSLYQWEFKQMRVVTSSEEIQAVTVRYLNAAS</sequence>
<dbReference type="Gramene" id="RZC76079">
    <property type="protein sequence ID" value="RZC76079"/>
    <property type="gene ID" value="C5167_001704"/>
</dbReference>
<dbReference type="EMBL" id="CM010723">
    <property type="protein sequence ID" value="RZC76079.1"/>
    <property type="molecule type" value="Genomic_DNA"/>
</dbReference>
<evidence type="ECO:0000313" key="1">
    <source>
        <dbReference type="EMBL" id="RZC76079.1"/>
    </source>
</evidence>
<accession>A0A4Y7KVX0</accession>
<dbReference type="Proteomes" id="UP000316621">
    <property type="component" value="Chromosome 9"/>
</dbReference>
<gene>
    <name evidence="1" type="ORF">C5167_001704</name>
</gene>
<keyword evidence="2" id="KW-1185">Reference proteome</keyword>